<sequence length="150" mass="15954">MSAADILAVAVLVLPGFTACAEFGSYAFVHPVIRRLPTEHHVAVEKGLVRTFGRFMPVAMPISLGVLIAWASVSGAGASGWVAVGLWSLGLVTTIAVNVGINAKTARLETGEMSASAWLAMRRRWEVFQGVRSWAFLLAFVLVCLAVAGR</sequence>
<evidence type="ECO:0000256" key="1">
    <source>
        <dbReference type="SAM" id="Phobius"/>
    </source>
</evidence>
<comment type="caution">
    <text evidence="2">The sequence shown here is derived from an EMBL/GenBank/DDBJ whole genome shotgun (WGS) entry which is preliminary data.</text>
</comment>
<evidence type="ECO:0000313" key="3">
    <source>
        <dbReference type="Proteomes" id="UP000824037"/>
    </source>
</evidence>
<accession>A0A9D2EI98</accession>
<organism evidence="2 3">
    <name type="scientific">Candidatus Ruania gallistercoris</name>
    <dbReference type="NCBI Taxonomy" id="2838746"/>
    <lineage>
        <taxon>Bacteria</taxon>
        <taxon>Bacillati</taxon>
        <taxon>Actinomycetota</taxon>
        <taxon>Actinomycetes</taxon>
        <taxon>Micrococcales</taxon>
        <taxon>Ruaniaceae</taxon>
        <taxon>Ruania</taxon>
    </lineage>
</organism>
<reference evidence="2" key="1">
    <citation type="journal article" date="2021" name="PeerJ">
        <title>Extensive microbial diversity within the chicken gut microbiome revealed by metagenomics and culture.</title>
        <authorList>
            <person name="Gilroy R."/>
            <person name="Ravi A."/>
            <person name="Getino M."/>
            <person name="Pursley I."/>
            <person name="Horton D.L."/>
            <person name="Alikhan N.F."/>
            <person name="Baker D."/>
            <person name="Gharbi K."/>
            <person name="Hall N."/>
            <person name="Watson M."/>
            <person name="Adriaenssens E.M."/>
            <person name="Foster-Nyarko E."/>
            <person name="Jarju S."/>
            <person name="Secka A."/>
            <person name="Antonio M."/>
            <person name="Oren A."/>
            <person name="Chaudhuri R.R."/>
            <person name="La Ragione R."/>
            <person name="Hildebrand F."/>
            <person name="Pallen M.J."/>
        </authorList>
    </citation>
    <scope>NUCLEOTIDE SEQUENCE</scope>
    <source>
        <strain evidence="2">ChiGjej4B4-7305</strain>
    </source>
</reference>
<reference evidence="2" key="2">
    <citation type="submission" date="2021-04" db="EMBL/GenBank/DDBJ databases">
        <authorList>
            <person name="Gilroy R."/>
        </authorList>
    </citation>
    <scope>NUCLEOTIDE SEQUENCE</scope>
    <source>
        <strain evidence="2">ChiGjej4B4-7305</strain>
    </source>
</reference>
<feature type="transmembrane region" description="Helical" evidence="1">
    <location>
        <begin position="79"/>
        <end position="101"/>
    </location>
</feature>
<dbReference type="InterPro" id="IPR013901">
    <property type="entry name" value="Anthrone_oxy"/>
</dbReference>
<keyword evidence="1" id="KW-1133">Transmembrane helix</keyword>
<dbReference type="Pfam" id="PF08592">
    <property type="entry name" value="Anthrone_oxy"/>
    <property type="match status" value="1"/>
</dbReference>
<dbReference type="Proteomes" id="UP000824037">
    <property type="component" value="Unassembled WGS sequence"/>
</dbReference>
<feature type="transmembrane region" description="Helical" evidence="1">
    <location>
        <begin position="55"/>
        <end position="73"/>
    </location>
</feature>
<evidence type="ECO:0000313" key="2">
    <source>
        <dbReference type="EMBL" id="HIZ38022.1"/>
    </source>
</evidence>
<proteinExistence type="predicted"/>
<dbReference type="EMBL" id="DXBY01000337">
    <property type="protein sequence ID" value="HIZ38022.1"/>
    <property type="molecule type" value="Genomic_DNA"/>
</dbReference>
<name>A0A9D2EI98_9MICO</name>
<keyword evidence="1" id="KW-0812">Transmembrane</keyword>
<gene>
    <name evidence="2" type="ORF">H9815_19785</name>
</gene>
<feature type="transmembrane region" description="Helical" evidence="1">
    <location>
        <begin position="131"/>
        <end position="149"/>
    </location>
</feature>
<dbReference type="AlphaFoldDB" id="A0A9D2EI98"/>
<feature type="transmembrane region" description="Helical" evidence="1">
    <location>
        <begin position="6"/>
        <end position="29"/>
    </location>
</feature>
<keyword evidence="1" id="KW-0472">Membrane</keyword>
<protein>
    <submittedName>
        <fullName evidence="2">DUF1772 domain-containing protein</fullName>
    </submittedName>
</protein>